<evidence type="ECO:0000256" key="1">
    <source>
        <dbReference type="SAM" id="MobiDB-lite"/>
    </source>
</evidence>
<reference evidence="3 4" key="1">
    <citation type="submission" date="2016-10" db="EMBL/GenBank/DDBJ databases">
        <authorList>
            <person name="de Groot N.N."/>
        </authorList>
    </citation>
    <scope>NUCLEOTIDE SEQUENCE [LARGE SCALE GENOMIC DNA]</scope>
    <source>
        <strain evidence="3 4">CGMCC 4.5739</strain>
    </source>
</reference>
<feature type="transmembrane region" description="Helical" evidence="2">
    <location>
        <begin position="37"/>
        <end position="59"/>
    </location>
</feature>
<sequence length="145" mass="15372">MEDMLTMTIYAVCGTLTAAGLWFAARAMRRRRWAAGLRTAAVALLPMGLAMTGVVKFVVNMTVNPVAWMGFGVLGGAVLLMLVAGLVENRGRAPAERAPRAERRKPSAEAPPPALPKGRSSAPAAKSGDGEDFSEIEEILKKHGI</sequence>
<evidence type="ECO:0000313" key="4">
    <source>
        <dbReference type="Proteomes" id="UP000199207"/>
    </source>
</evidence>
<keyword evidence="2" id="KW-0812">Transmembrane</keyword>
<evidence type="ECO:0008006" key="5">
    <source>
        <dbReference type="Google" id="ProtNLM"/>
    </source>
</evidence>
<dbReference type="AlphaFoldDB" id="A0A1I1RVB4"/>
<keyword evidence="2" id="KW-1133">Transmembrane helix</keyword>
<gene>
    <name evidence="3" type="ORF">SAMN05421773_11429</name>
</gene>
<feature type="region of interest" description="Disordered" evidence="1">
    <location>
        <begin position="92"/>
        <end position="133"/>
    </location>
</feature>
<proteinExistence type="predicted"/>
<dbReference type="STRING" id="910347.SAMN05421773_11429"/>
<protein>
    <recommendedName>
        <fullName evidence="5">Cellulose synthase</fullName>
    </recommendedName>
</protein>
<feature type="compositionally biased region" description="Basic and acidic residues" evidence="1">
    <location>
        <begin position="92"/>
        <end position="107"/>
    </location>
</feature>
<feature type="transmembrane region" description="Helical" evidence="2">
    <location>
        <begin position="65"/>
        <end position="87"/>
    </location>
</feature>
<organism evidence="3 4">
    <name type="scientific">Streptomyces aidingensis</name>
    <dbReference type="NCBI Taxonomy" id="910347"/>
    <lineage>
        <taxon>Bacteria</taxon>
        <taxon>Bacillati</taxon>
        <taxon>Actinomycetota</taxon>
        <taxon>Actinomycetes</taxon>
        <taxon>Kitasatosporales</taxon>
        <taxon>Streptomycetaceae</taxon>
        <taxon>Streptomyces</taxon>
    </lineage>
</organism>
<evidence type="ECO:0000256" key="2">
    <source>
        <dbReference type="SAM" id="Phobius"/>
    </source>
</evidence>
<keyword evidence="2" id="KW-0472">Membrane</keyword>
<accession>A0A1I1RVB4</accession>
<name>A0A1I1RVB4_9ACTN</name>
<keyword evidence="4" id="KW-1185">Reference proteome</keyword>
<evidence type="ECO:0000313" key="3">
    <source>
        <dbReference type="EMBL" id="SFD38057.1"/>
    </source>
</evidence>
<dbReference type="Proteomes" id="UP000199207">
    <property type="component" value="Unassembled WGS sequence"/>
</dbReference>
<feature type="transmembrane region" description="Helical" evidence="2">
    <location>
        <begin position="6"/>
        <end position="25"/>
    </location>
</feature>
<dbReference type="EMBL" id="FOLM01000014">
    <property type="protein sequence ID" value="SFD38057.1"/>
    <property type="molecule type" value="Genomic_DNA"/>
</dbReference>